<dbReference type="Pfam" id="PF01875">
    <property type="entry name" value="Memo"/>
    <property type="match status" value="1"/>
</dbReference>
<dbReference type="Gene3D" id="3.40.830.10">
    <property type="entry name" value="LigB-like"/>
    <property type="match status" value="1"/>
</dbReference>
<proteinExistence type="inferred from homology"/>
<dbReference type="RefSeq" id="WP_420069542.1">
    <property type="nucleotide sequence ID" value="NZ_JBCHKQ010000002.1"/>
</dbReference>
<reference evidence="2 3" key="1">
    <citation type="submission" date="2024-03" db="EMBL/GenBank/DDBJ databases">
        <title>Ignisphaera cupida sp. nov., a hyperthermophilic hydrolytic archaeon from a hot spring of Kamchatka, and proposal of Ignisphaeraceae fam. nov.</title>
        <authorList>
            <person name="Podosokorskaya O.A."/>
            <person name="Elcheninov A.G."/>
            <person name="Maltseva A.I."/>
            <person name="Zayulina K.S."/>
            <person name="Novikov A."/>
            <person name="Merkel A.Y."/>
        </authorList>
    </citation>
    <scope>NUCLEOTIDE SEQUENCE [LARGE SCALE GENOMIC DNA]</scope>
    <source>
        <strain evidence="2 3">38H-sp</strain>
    </source>
</reference>
<dbReference type="Proteomes" id="UP001466331">
    <property type="component" value="Unassembled WGS sequence"/>
</dbReference>
<name>A0ABU9UBP9_9SPIR</name>
<gene>
    <name evidence="2" type="primary">amrB</name>
    <name evidence="2" type="ORF">WKV44_06040</name>
</gene>
<evidence type="ECO:0000313" key="2">
    <source>
        <dbReference type="EMBL" id="MEM5948096.1"/>
    </source>
</evidence>
<comment type="caution">
    <text evidence="2">The sequence shown here is derived from an EMBL/GenBank/DDBJ whole genome shotgun (WGS) entry which is preliminary data.</text>
</comment>
<dbReference type="InterPro" id="IPR002737">
    <property type="entry name" value="MEMO1_fam"/>
</dbReference>
<dbReference type="PANTHER" id="PTHR11060">
    <property type="entry name" value="PROTEIN MEMO1"/>
    <property type="match status" value="1"/>
</dbReference>
<protein>
    <submittedName>
        <fullName evidence="2">AmmeMemoRadiSam system protein B</fullName>
    </submittedName>
</protein>
<organism evidence="2 3">
    <name type="scientific">Rarispira pelagica</name>
    <dbReference type="NCBI Taxonomy" id="3141764"/>
    <lineage>
        <taxon>Bacteria</taxon>
        <taxon>Pseudomonadati</taxon>
        <taxon>Spirochaetota</taxon>
        <taxon>Spirochaetia</taxon>
        <taxon>Winmispirales</taxon>
        <taxon>Winmispiraceae</taxon>
        <taxon>Rarispira</taxon>
    </lineage>
</organism>
<evidence type="ECO:0000313" key="3">
    <source>
        <dbReference type="Proteomes" id="UP001466331"/>
    </source>
</evidence>
<comment type="similarity">
    <text evidence="1">Belongs to the MEMO1 family.</text>
</comment>
<accession>A0ABU9UBP9</accession>
<dbReference type="PANTHER" id="PTHR11060:SF0">
    <property type="entry name" value="PROTEIN MEMO1"/>
    <property type="match status" value="1"/>
</dbReference>
<dbReference type="NCBIfam" id="TIGR04336">
    <property type="entry name" value="AmmeMemoSam_B"/>
    <property type="match status" value="1"/>
</dbReference>
<dbReference type="CDD" id="cd07361">
    <property type="entry name" value="MEMO_like"/>
    <property type="match status" value="1"/>
</dbReference>
<evidence type="ECO:0000256" key="1">
    <source>
        <dbReference type="ARBA" id="ARBA00006315"/>
    </source>
</evidence>
<dbReference type="EMBL" id="JBCHKQ010000002">
    <property type="protein sequence ID" value="MEM5948096.1"/>
    <property type="molecule type" value="Genomic_DNA"/>
</dbReference>
<sequence>MLRKRMLPAGWYPDTQDGIQSQVSYWKSSDIDSAFSVVVPHAGWFFSGELAYMGISSLREADVIVVAGGHLAPESPVMCITEEEIETPLGNIRTESELIARIMHDMSAVYDKFPDNTVEIQLPIVRLCQPDARVVGLRCPPDSSVVKKLARLLYDYAQKSSITLCVIGSTDLTHYGPQYGFSPVGKGDAAKKWVRDENDRAFIDALISLDVDTAIGLANSNLAACSAGGAVLAAEYARLCGVSSGRLLAYRQSCDVYPSDSFVGYASVVFA</sequence>
<keyword evidence="3" id="KW-1185">Reference proteome</keyword>